<evidence type="ECO:0000256" key="3">
    <source>
        <dbReference type="ARBA" id="ARBA00022884"/>
    </source>
</evidence>
<dbReference type="PANTHER" id="PTHR48039">
    <property type="entry name" value="RNA-BINDING MOTIF PROTEIN 14B"/>
    <property type="match status" value="1"/>
</dbReference>
<keyword evidence="4" id="KW-0539">Nucleus</keyword>
<keyword evidence="3 5" id="KW-0694">RNA-binding</keyword>
<dbReference type="InterPro" id="IPR035979">
    <property type="entry name" value="RBD_domain_sf"/>
</dbReference>
<feature type="compositionally biased region" description="Polar residues" evidence="6">
    <location>
        <begin position="758"/>
        <end position="784"/>
    </location>
</feature>
<feature type="domain" description="RRM" evidence="7">
    <location>
        <begin position="649"/>
        <end position="745"/>
    </location>
</feature>
<dbReference type="CDD" id="cd12414">
    <property type="entry name" value="RRM2_RBM28_like"/>
    <property type="match status" value="1"/>
</dbReference>
<sequence>MGKRKNMSGGGGGVDSQHSPSTVFVANLPFSLTSAQAYFHSCLLEETFSEVGPIRRCFMVTGKGSKEHRGFGYVQFAVVEDASRAIELKNNSIVGGRKIVVKQAMHRASLEKRRPKEGLVHLDDAVQKKNDEDNSTAAMDKLGNPSTLQEKGKSMVKEVGTALSNSLPEGHNSEKQRVAKTVIFGGLLDINMAEEVHRRARDFGTVLSVIYPLPEEELDQHGLSQEGCRRNASSVLFTSVKSACACVAALHQKEIHGGSVWARQLGGEGAKTQKWKLIVRNLPFKVTQTEVKDMFAAEGFVWDVFIPQNSETGSSKGFAFVKFTSKLEAENAIQKFNGKKIGKRPIAVDWAVSKKVYTSVSNSVTAVEDGKNENGGEAESDSHPEDSDVEVAEKSQEADNGDVALDAPDTFEENGNESEVDFEEEAEMAKRVIKNLTSSSSGNVSGGEDHQGRSPGKIDDELVSVENKSSDASAIPDTKRSNLMKGKSVEGDNELQKTIFITNLPFDIDTEEVKQRFSTFGEVQSFIPVLHQVTKRPRGTGFLKFRTNDSVNAAFLAANAESGLGIFFKGRKLTILKALDKKTADNKALEKTKKVDNDHRNLYLAKEGLIMRGTPAAEGVSEKDMSKRQNLYEKKMTKLRSPNFRVSRTRLIVYNVPTTMKEKDLKQLFLNAVVSRAKKQKPSIQQIKLLEDTKKVDSGEKSGRRGVAFIEFTEHQHALVALRVLNNNPGTFGPERRPIVEFAIDDVQKLKLRKEKIQSQQQASLSNGTEDLQQKVRTTNSEHSTANERSRKRKIRDDDASTKTFVDRKWKSSNKFSRENPNNESNSSLTEKKSQRSVVLDPSSKKKLKQSNEKVKNQQNGRKHGGADPLQKDNTPSVKQEHVEPAGKRRKKLGFKDQSEPSKEGINQRNRKKGKRNDAVGKDVVDKLDLLIEQYRSKFTQGDSLRSDDKKQGSKRLKRWFES</sequence>
<dbReference type="GO" id="GO:0003729">
    <property type="term" value="F:mRNA binding"/>
    <property type="evidence" value="ECO:0007669"/>
    <property type="project" value="TreeGrafter"/>
</dbReference>
<reference evidence="8 9" key="1">
    <citation type="journal article" date="2015" name="Proc. Natl. Acad. Sci. U.S.A.">
        <title>The resurrection genome of Boea hygrometrica: A blueprint for survival of dehydration.</title>
        <authorList>
            <person name="Xiao L."/>
            <person name="Yang G."/>
            <person name="Zhang L."/>
            <person name="Yang X."/>
            <person name="Zhao S."/>
            <person name="Ji Z."/>
            <person name="Zhou Q."/>
            <person name="Hu M."/>
            <person name="Wang Y."/>
            <person name="Chen M."/>
            <person name="Xu Y."/>
            <person name="Jin H."/>
            <person name="Xiao X."/>
            <person name="Hu G."/>
            <person name="Bao F."/>
            <person name="Hu Y."/>
            <person name="Wan P."/>
            <person name="Li L."/>
            <person name="Deng X."/>
            <person name="Kuang T."/>
            <person name="Xiang C."/>
            <person name="Zhu J.K."/>
            <person name="Oliver M.J."/>
            <person name="He Y."/>
        </authorList>
    </citation>
    <scope>NUCLEOTIDE SEQUENCE [LARGE SCALE GENOMIC DNA]</scope>
    <source>
        <strain evidence="9">cv. XS01</strain>
    </source>
</reference>
<dbReference type="OrthoDB" id="439808at2759"/>
<evidence type="ECO:0000313" key="9">
    <source>
        <dbReference type="Proteomes" id="UP000250235"/>
    </source>
</evidence>
<feature type="compositionally biased region" description="Acidic residues" evidence="6">
    <location>
        <begin position="409"/>
        <end position="426"/>
    </location>
</feature>
<dbReference type="PANTHER" id="PTHR48039:SF5">
    <property type="entry name" value="RNA-BINDING PROTEIN 28"/>
    <property type="match status" value="1"/>
</dbReference>
<keyword evidence="9" id="KW-1185">Reference proteome</keyword>
<dbReference type="CDD" id="cd12413">
    <property type="entry name" value="RRM1_RBM28_like"/>
    <property type="match status" value="1"/>
</dbReference>
<dbReference type="InterPro" id="IPR000504">
    <property type="entry name" value="RRM_dom"/>
</dbReference>
<name>A0A2Z7B3V8_9LAMI</name>
<dbReference type="InterPro" id="IPR051945">
    <property type="entry name" value="RRM_MRD1_RNA_proc_ribogen"/>
</dbReference>
<evidence type="ECO:0000256" key="4">
    <source>
        <dbReference type="ARBA" id="ARBA00023242"/>
    </source>
</evidence>
<organism evidence="8 9">
    <name type="scientific">Dorcoceras hygrometricum</name>
    <dbReference type="NCBI Taxonomy" id="472368"/>
    <lineage>
        <taxon>Eukaryota</taxon>
        <taxon>Viridiplantae</taxon>
        <taxon>Streptophyta</taxon>
        <taxon>Embryophyta</taxon>
        <taxon>Tracheophyta</taxon>
        <taxon>Spermatophyta</taxon>
        <taxon>Magnoliopsida</taxon>
        <taxon>eudicotyledons</taxon>
        <taxon>Gunneridae</taxon>
        <taxon>Pentapetalae</taxon>
        <taxon>asterids</taxon>
        <taxon>lamiids</taxon>
        <taxon>Lamiales</taxon>
        <taxon>Gesneriaceae</taxon>
        <taxon>Didymocarpoideae</taxon>
        <taxon>Trichosporeae</taxon>
        <taxon>Loxocarpinae</taxon>
        <taxon>Dorcoceras</taxon>
    </lineage>
</organism>
<proteinExistence type="predicted"/>
<dbReference type="EMBL" id="KV011783">
    <property type="protein sequence ID" value="KZV26202.1"/>
    <property type="molecule type" value="Genomic_DNA"/>
</dbReference>
<dbReference type="CDD" id="cd12416">
    <property type="entry name" value="RRM4_RBM28_like"/>
    <property type="match status" value="1"/>
</dbReference>
<dbReference type="InterPro" id="IPR012677">
    <property type="entry name" value="Nucleotide-bd_a/b_plait_sf"/>
</dbReference>
<dbReference type="Gene3D" id="3.30.70.330">
    <property type="match status" value="4"/>
</dbReference>
<feature type="region of interest" description="Disordered" evidence="6">
    <location>
        <begin position="367"/>
        <end position="458"/>
    </location>
</feature>
<feature type="region of interest" description="Disordered" evidence="6">
    <location>
        <begin position="758"/>
        <end position="924"/>
    </location>
</feature>
<feature type="domain" description="RRM" evidence="7">
    <location>
        <begin position="21"/>
        <end position="106"/>
    </location>
</feature>
<dbReference type="AlphaFoldDB" id="A0A2Z7B3V8"/>
<feature type="compositionally biased region" description="Basic and acidic residues" evidence="6">
    <location>
        <begin position="894"/>
        <end position="903"/>
    </location>
</feature>
<feature type="compositionally biased region" description="Basic residues" evidence="6">
    <location>
        <begin position="953"/>
        <end position="963"/>
    </location>
</feature>
<feature type="compositionally biased region" description="Basic and acidic residues" evidence="6">
    <location>
        <begin position="368"/>
        <end position="397"/>
    </location>
</feature>
<evidence type="ECO:0000256" key="1">
    <source>
        <dbReference type="ARBA" id="ARBA00004123"/>
    </source>
</evidence>
<dbReference type="GO" id="GO:0005634">
    <property type="term" value="C:nucleus"/>
    <property type="evidence" value="ECO:0007669"/>
    <property type="project" value="UniProtKB-SubCell"/>
</dbReference>
<dbReference type="SUPFAM" id="SSF54928">
    <property type="entry name" value="RNA-binding domain, RBD"/>
    <property type="match status" value="3"/>
</dbReference>
<dbReference type="SMART" id="SM00360">
    <property type="entry name" value="RRM"/>
    <property type="match status" value="4"/>
</dbReference>
<comment type="subcellular location">
    <subcellularLocation>
        <location evidence="1">Nucleus</location>
    </subcellularLocation>
</comment>
<feature type="compositionally biased region" description="Basic and acidic residues" evidence="6">
    <location>
        <begin position="785"/>
        <end position="810"/>
    </location>
</feature>
<dbReference type="FunFam" id="3.30.70.330:FF:000182">
    <property type="entry name" value="RNA-binding motif protein 28"/>
    <property type="match status" value="1"/>
</dbReference>
<gene>
    <name evidence="8" type="ORF">F511_28548</name>
</gene>
<feature type="compositionally biased region" description="Basic and acidic residues" evidence="6">
    <location>
        <begin position="447"/>
        <end position="458"/>
    </location>
</feature>
<keyword evidence="2" id="KW-0677">Repeat</keyword>
<feature type="region of interest" description="Disordered" evidence="6">
    <location>
        <begin position="939"/>
        <end position="963"/>
    </location>
</feature>
<feature type="region of interest" description="Disordered" evidence="6">
    <location>
        <begin position="127"/>
        <end position="151"/>
    </location>
</feature>
<evidence type="ECO:0000256" key="5">
    <source>
        <dbReference type="PROSITE-ProRule" id="PRU00176"/>
    </source>
</evidence>
<dbReference type="Pfam" id="PF00076">
    <property type="entry name" value="RRM_1"/>
    <property type="match status" value="3"/>
</dbReference>
<feature type="compositionally biased region" description="Low complexity" evidence="6">
    <location>
        <begin position="819"/>
        <end position="828"/>
    </location>
</feature>
<feature type="domain" description="RRM" evidence="7">
    <location>
        <begin position="275"/>
        <end position="353"/>
    </location>
</feature>
<evidence type="ECO:0000313" key="8">
    <source>
        <dbReference type="EMBL" id="KZV26202.1"/>
    </source>
</evidence>
<feature type="domain" description="RRM" evidence="7">
    <location>
        <begin position="497"/>
        <end position="580"/>
    </location>
</feature>
<protein>
    <submittedName>
        <fullName evidence="8">RNA-binding protein 28</fullName>
    </submittedName>
</protein>
<evidence type="ECO:0000259" key="7">
    <source>
        <dbReference type="PROSITE" id="PS50102"/>
    </source>
</evidence>
<evidence type="ECO:0000256" key="6">
    <source>
        <dbReference type="SAM" id="MobiDB-lite"/>
    </source>
</evidence>
<accession>A0A2Z7B3V8</accession>
<evidence type="ECO:0000256" key="2">
    <source>
        <dbReference type="ARBA" id="ARBA00022737"/>
    </source>
</evidence>
<dbReference type="PROSITE" id="PS50102">
    <property type="entry name" value="RRM"/>
    <property type="match status" value="4"/>
</dbReference>
<dbReference type="Proteomes" id="UP000250235">
    <property type="component" value="Unassembled WGS sequence"/>
</dbReference>